<evidence type="ECO:0000259" key="1">
    <source>
        <dbReference type="Pfam" id="PF16363"/>
    </source>
</evidence>
<dbReference type="Proteomes" id="UP000183085">
    <property type="component" value="Unassembled WGS sequence"/>
</dbReference>
<dbReference type="NCBIfam" id="TIGR02622">
    <property type="entry name" value="CDP_4_6_dhtase"/>
    <property type="match status" value="1"/>
</dbReference>
<dbReference type="InterPro" id="IPR016040">
    <property type="entry name" value="NAD(P)-bd_dom"/>
</dbReference>
<evidence type="ECO:0000313" key="3">
    <source>
        <dbReference type="Proteomes" id="UP000183085"/>
    </source>
</evidence>
<dbReference type="InterPro" id="IPR013445">
    <property type="entry name" value="CDP_4_6_deHydtase"/>
</dbReference>
<dbReference type="PANTHER" id="PTHR43000">
    <property type="entry name" value="DTDP-D-GLUCOSE 4,6-DEHYDRATASE-RELATED"/>
    <property type="match status" value="1"/>
</dbReference>
<reference evidence="2 3" key="1">
    <citation type="journal article" date="2016" name="Environ. Microbiol.">
        <title>Genomic resolution of a cold subsurface aquifer community provides metabolic insights for novel microbes adapted to high CO concentrations.</title>
        <authorList>
            <person name="Probst A.J."/>
            <person name="Castelle C.J."/>
            <person name="Singh A."/>
            <person name="Brown C.T."/>
            <person name="Anantharaman K."/>
            <person name="Sharon I."/>
            <person name="Hug L.A."/>
            <person name="Burstein D."/>
            <person name="Emerson J.B."/>
            <person name="Thomas B.C."/>
            <person name="Banfield J.F."/>
        </authorList>
    </citation>
    <scope>NUCLEOTIDE SEQUENCE [LARGE SCALE GENOMIC DNA]</scope>
    <source>
        <strain evidence="2">CG2_30_40_21</strain>
    </source>
</reference>
<evidence type="ECO:0000313" key="2">
    <source>
        <dbReference type="EMBL" id="OIP41269.1"/>
    </source>
</evidence>
<protein>
    <submittedName>
        <fullName evidence="2">CDP-glucose 4,6-dehydratase</fullName>
    </submittedName>
</protein>
<dbReference type="STRING" id="1817895.AUJ95_03615"/>
<dbReference type="Gene3D" id="3.40.50.720">
    <property type="entry name" value="NAD(P)-binding Rossmann-like Domain"/>
    <property type="match status" value="1"/>
</dbReference>
<dbReference type="Gene3D" id="3.90.25.10">
    <property type="entry name" value="UDP-galactose 4-epimerase, domain 1"/>
    <property type="match status" value="1"/>
</dbReference>
<name>A0A1J5DYV9_9BACT</name>
<feature type="domain" description="NAD(P)-binding" evidence="1">
    <location>
        <begin position="15"/>
        <end position="329"/>
    </location>
</feature>
<organism evidence="2 3">
    <name type="scientific">Candidatus Desantisbacteria bacterium CG2_30_40_21</name>
    <dbReference type="NCBI Taxonomy" id="1817895"/>
    <lineage>
        <taxon>Bacteria</taxon>
        <taxon>Candidatus Desantisiibacteriota</taxon>
    </lineage>
</organism>
<dbReference type="CDD" id="cd05252">
    <property type="entry name" value="CDP_GD_SDR_e"/>
    <property type="match status" value="1"/>
</dbReference>
<accession>A0A1J5DYV9</accession>
<dbReference type="AlphaFoldDB" id="A0A1J5DYV9"/>
<comment type="caution">
    <text evidence="2">The sequence shown here is derived from an EMBL/GenBank/DDBJ whole genome shotgun (WGS) entry which is preliminary data.</text>
</comment>
<sequence length="367" mass="42274">MDKLFQGIFKGKVVLVTGHTGFKGAWLSLWLKELGARIIGYSLPPPTTPSLFETIRLNEHITNIIGNILDYERLLSVLEEYQPEIVFHLAAQSLVRVSYEEPRLTYETNVMGTVNILEAIRKCKSVQAGVIITSDKCYENREWYWGYRENEPMGGYDPYSNSKACSELITTSYRKSFFNPNEYHIHHVGLASARAGNVIGGGDWAQDRLIPDCIRSILRGEKIIIRNPNAIRPWQHVLEPLSGYLLLAQKLYSNDSQYAEGWNFGPDDTDAKPVEWIVQRLCAKWGESASYKLDDREHPHEAHYLKLDCSKAKTELDWYPRWDIEKAIDSIIEWTHAYKKNEDLRITCLKQIEEYSANMKGEIYDCS</sequence>
<dbReference type="Pfam" id="PF16363">
    <property type="entry name" value="GDP_Man_Dehyd"/>
    <property type="match status" value="1"/>
</dbReference>
<dbReference type="SUPFAM" id="SSF51735">
    <property type="entry name" value="NAD(P)-binding Rossmann-fold domains"/>
    <property type="match status" value="1"/>
</dbReference>
<proteinExistence type="predicted"/>
<dbReference type="EMBL" id="MNYI01000089">
    <property type="protein sequence ID" value="OIP41269.1"/>
    <property type="molecule type" value="Genomic_DNA"/>
</dbReference>
<dbReference type="InterPro" id="IPR036291">
    <property type="entry name" value="NAD(P)-bd_dom_sf"/>
</dbReference>
<gene>
    <name evidence="2" type="ORF">AUJ95_03615</name>
</gene>